<sequence>MPYWIPVIGHTFNFVKNYAQLIEDGLNYVQRSREPFAIQLLGQKLCVCTSPKDVSAVFDRVSDFSFDNHLTYILTSFGIQREALERAWHVPEPGDWCYIPNNPINPKQKSLIHRVEDIYKQQLLPGDRMDSWCQTFLESISASLRVMDDLAVCTAKYHDDGVRCHDRSPRQISLYSLVTYFNVQASTRAMFGPHLHEIDPKVVEHMAEFNEHVWMVVFRCPNVFGLPVDKPRRKLMAIMRAFATRPADKRAQSSWAINGVLTGMDNVGMDLESKASMLLMIFWAAISNEHNACYWLLTYLLYDTSLLKLAKEETEAAWRSEQLDIKYLCSNCPNLESIYNEVLRLNNTAAAVRVASQDTEIGGKTLRAGSMVILPFRQLHVNENVWGDDALTFKPDRFMRNKSQFRSSSFRPFGGGATLCPGQTLAKQEIFGFIAILLHRFHISLARGPDRAQPPFPRLNSATPSFGVNGPIKHSDILVDIGQSGVQKE</sequence>
<dbReference type="Proteomes" id="UP000054516">
    <property type="component" value="Unassembled WGS sequence"/>
</dbReference>
<dbReference type="Gene3D" id="1.10.630.10">
    <property type="entry name" value="Cytochrome P450"/>
    <property type="match status" value="1"/>
</dbReference>
<evidence type="ECO:0000256" key="7">
    <source>
        <dbReference type="PIRSR" id="PIRSR602403-1"/>
    </source>
</evidence>
<dbReference type="PROSITE" id="PS00086">
    <property type="entry name" value="CYTOCHROME_P450"/>
    <property type="match status" value="1"/>
</dbReference>
<dbReference type="STRING" id="77044.A0A1W2TKG1"/>
<feature type="binding site" description="axial binding residue" evidence="7">
    <location>
        <position position="420"/>
    </location>
    <ligand>
        <name>heme</name>
        <dbReference type="ChEBI" id="CHEBI:30413"/>
    </ligand>
    <ligandPart>
        <name>Fe</name>
        <dbReference type="ChEBI" id="CHEBI:18248"/>
    </ligandPart>
</feature>
<keyword evidence="3 7" id="KW-0349">Heme</keyword>
<dbReference type="InterPro" id="IPR036396">
    <property type="entry name" value="Cyt_P450_sf"/>
</dbReference>
<keyword evidence="8" id="KW-0560">Oxidoreductase</keyword>
<protein>
    <submittedName>
        <fullName evidence="9">Putative cytochrome p450 protein</fullName>
    </submittedName>
</protein>
<name>A0A1W2TKG1_ROSNE</name>
<reference evidence="9" key="1">
    <citation type="submission" date="2016-03" db="EMBL/GenBank/DDBJ databases">
        <title>Draft genome sequence of Rosellinia necatrix.</title>
        <authorList>
            <person name="Kanematsu S."/>
        </authorList>
    </citation>
    <scope>NUCLEOTIDE SEQUENCE [LARGE SCALE GENOMIC DNA]</scope>
    <source>
        <strain evidence="9">W97</strain>
    </source>
</reference>
<dbReference type="GO" id="GO:0008395">
    <property type="term" value="F:steroid hydroxylase activity"/>
    <property type="evidence" value="ECO:0007669"/>
    <property type="project" value="TreeGrafter"/>
</dbReference>
<evidence type="ECO:0000256" key="3">
    <source>
        <dbReference type="ARBA" id="ARBA00022617"/>
    </source>
</evidence>
<dbReference type="CDD" id="cd11040">
    <property type="entry name" value="CYP7_CYP8-like"/>
    <property type="match status" value="1"/>
</dbReference>
<evidence type="ECO:0000256" key="6">
    <source>
        <dbReference type="ARBA" id="ARBA00023033"/>
    </source>
</evidence>
<dbReference type="OMA" id="YTGRTHE"/>
<evidence type="ECO:0000256" key="2">
    <source>
        <dbReference type="ARBA" id="ARBA00010617"/>
    </source>
</evidence>
<evidence type="ECO:0000256" key="4">
    <source>
        <dbReference type="ARBA" id="ARBA00022723"/>
    </source>
</evidence>
<keyword evidence="4 7" id="KW-0479">Metal-binding</keyword>
<comment type="cofactor">
    <cofactor evidence="1 7">
        <name>heme</name>
        <dbReference type="ChEBI" id="CHEBI:30413"/>
    </cofactor>
</comment>
<evidence type="ECO:0000256" key="8">
    <source>
        <dbReference type="RuleBase" id="RU000461"/>
    </source>
</evidence>
<dbReference type="InterPro" id="IPR017972">
    <property type="entry name" value="Cyt_P450_CS"/>
</dbReference>
<dbReference type="EMBL" id="DF977457">
    <property type="protein sequence ID" value="GAP88755.1"/>
    <property type="molecule type" value="Genomic_DNA"/>
</dbReference>
<dbReference type="PANTHER" id="PTHR24304">
    <property type="entry name" value="CYTOCHROME P450 FAMILY 7"/>
    <property type="match status" value="1"/>
</dbReference>
<dbReference type="SUPFAM" id="SSF48264">
    <property type="entry name" value="Cytochrome P450"/>
    <property type="match status" value="1"/>
</dbReference>
<dbReference type="GO" id="GO:0005506">
    <property type="term" value="F:iron ion binding"/>
    <property type="evidence" value="ECO:0007669"/>
    <property type="project" value="InterPro"/>
</dbReference>
<accession>A0A1W2TKG1</accession>
<keyword evidence="10" id="KW-1185">Reference proteome</keyword>
<gene>
    <name evidence="9" type="ORF">SAMD00023353_1201780</name>
</gene>
<dbReference type="OrthoDB" id="1470350at2759"/>
<dbReference type="AlphaFoldDB" id="A0A1W2TKG1"/>
<dbReference type="GO" id="GO:0020037">
    <property type="term" value="F:heme binding"/>
    <property type="evidence" value="ECO:0007669"/>
    <property type="project" value="InterPro"/>
</dbReference>
<dbReference type="InterPro" id="IPR001128">
    <property type="entry name" value="Cyt_P450"/>
</dbReference>
<keyword evidence="6 8" id="KW-0503">Monooxygenase</keyword>
<dbReference type="InterPro" id="IPR050529">
    <property type="entry name" value="CYP450_sterol_14alpha_dmase"/>
</dbReference>
<proteinExistence type="inferred from homology"/>
<dbReference type="InterPro" id="IPR002403">
    <property type="entry name" value="Cyt_P450_E_grp-IV"/>
</dbReference>
<organism evidence="9">
    <name type="scientific">Rosellinia necatrix</name>
    <name type="common">White root-rot fungus</name>
    <dbReference type="NCBI Taxonomy" id="77044"/>
    <lineage>
        <taxon>Eukaryota</taxon>
        <taxon>Fungi</taxon>
        <taxon>Dikarya</taxon>
        <taxon>Ascomycota</taxon>
        <taxon>Pezizomycotina</taxon>
        <taxon>Sordariomycetes</taxon>
        <taxon>Xylariomycetidae</taxon>
        <taxon>Xylariales</taxon>
        <taxon>Xylariaceae</taxon>
        <taxon>Rosellinia</taxon>
    </lineage>
</organism>
<evidence type="ECO:0000313" key="10">
    <source>
        <dbReference type="Proteomes" id="UP000054516"/>
    </source>
</evidence>
<keyword evidence="5 7" id="KW-0408">Iron</keyword>
<dbReference type="Pfam" id="PF00067">
    <property type="entry name" value="p450"/>
    <property type="match status" value="1"/>
</dbReference>
<evidence type="ECO:0000256" key="1">
    <source>
        <dbReference type="ARBA" id="ARBA00001971"/>
    </source>
</evidence>
<evidence type="ECO:0000313" key="9">
    <source>
        <dbReference type="EMBL" id="GAP88755.1"/>
    </source>
</evidence>
<dbReference type="PANTHER" id="PTHR24304:SF2">
    <property type="entry name" value="24-HYDROXYCHOLESTEROL 7-ALPHA-HYDROXYLASE"/>
    <property type="match status" value="1"/>
</dbReference>
<comment type="similarity">
    <text evidence="2 8">Belongs to the cytochrome P450 family.</text>
</comment>
<dbReference type="PRINTS" id="PR00465">
    <property type="entry name" value="EP450IV"/>
</dbReference>
<evidence type="ECO:0000256" key="5">
    <source>
        <dbReference type="ARBA" id="ARBA00023004"/>
    </source>
</evidence>
<dbReference type="GO" id="GO:0016705">
    <property type="term" value="F:oxidoreductase activity, acting on paired donors, with incorporation or reduction of molecular oxygen"/>
    <property type="evidence" value="ECO:0007669"/>
    <property type="project" value="InterPro"/>
</dbReference>